<dbReference type="Gene3D" id="1.10.3290.10">
    <property type="entry name" value="Fido-like domain"/>
    <property type="match status" value="1"/>
</dbReference>
<dbReference type="AlphaFoldDB" id="D4MHW0"/>
<dbReference type="KEGG" id="esr:ES1_01420"/>
<dbReference type="EMBL" id="FP929059">
    <property type="protein sequence ID" value="CBL33343.1"/>
    <property type="molecule type" value="Genomic_DNA"/>
</dbReference>
<proteinExistence type="predicted"/>
<dbReference type="Proteomes" id="UP000007050">
    <property type="component" value="Chromosome"/>
</dbReference>
<dbReference type="InterPro" id="IPR036597">
    <property type="entry name" value="Fido-like_dom_sf"/>
</dbReference>
<evidence type="ECO:0000313" key="2">
    <source>
        <dbReference type="Proteomes" id="UP000007050"/>
    </source>
</evidence>
<name>D4MHW0_9FIRM</name>
<organism evidence="1 2">
    <name type="scientific">[Eubacterium] siraeum V10Sc8a</name>
    <dbReference type="NCBI Taxonomy" id="717961"/>
    <lineage>
        <taxon>Bacteria</taxon>
        <taxon>Bacillati</taxon>
        <taxon>Bacillota</taxon>
        <taxon>Clostridia</taxon>
        <taxon>Eubacteriales</taxon>
        <taxon>Oscillospiraceae</taxon>
        <taxon>Oscillospiraceae incertae sedis</taxon>
    </lineage>
</organism>
<protein>
    <submittedName>
        <fullName evidence="1">Uncharacterized protein</fullName>
    </submittedName>
</protein>
<reference evidence="1 2" key="1">
    <citation type="submission" date="2010-03" db="EMBL/GenBank/DDBJ databases">
        <title>The genome sequence of Eubacterium siraeum V10Sc8a.</title>
        <authorList>
            <consortium name="metaHIT consortium -- http://www.metahit.eu/"/>
            <person name="Pajon A."/>
            <person name="Turner K."/>
            <person name="Parkhill J."/>
            <person name="Duncan S."/>
            <person name="Flint H."/>
        </authorList>
    </citation>
    <scope>NUCLEOTIDE SEQUENCE [LARGE SCALE GENOMIC DNA]</scope>
    <source>
        <strain evidence="1 2">V10Sc8a</strain>
    </source>
</reference>
<sequence length="68" mass="7755">MVYNLNITNADCYTGTTTLINKLGITDENELSSTEALITSYKAASIIKEKQITDFNFESYEELHRILF</sequence>
<evidence type="ECO:0000313" key="1">
    <source>
        <dbReference type="EMBL" id="CBL33343.1"/>
    </source>
</evidence>
<reference evidence="1 2" key="2">
    <citation type="submission" date="2010-03" db="EMBL/GenBank/DDBJ databases">
        <authorList>
            <person name="Pajon A."/>
        </authorList>
    </citation>
    <scope>NUCLEOTIDE SEQUENCE [LARGE SCALE GENOMIC DNA]</scope>
    <source>
        <strain evidence="1 2">V10Sc8a</strain>
    </source>
</reference>
<gene>
    <name evidence="1" type="ORF">ES1_01420</name>
</gene>
<accession>D4MHW0</accession>
<dbReference type="HOGENOM" id="CLU_2787679_0_0_9"/>
<dbReference type="BioCyc" id="ESIR717961:G136L-108-MONOMER"/>